<feature type="transmembrane region" description="Helical" evidence="2">
    <location>
        <begin position="42"/>
        <end position="67"/>
    </location>
</feature>
<evidence type="ECO:0000256" key="1">
    <source>
        <dbReference type="SAM" id="MobiDB-lite"/>
    </source>
</evidence>
<gene>
    <name evidence="3" type="ORF">EV665_1263</name>
</gene>
<evidence type="ECO:0000256" key="2">
    <source>
        <dbReference type="SAM" id="Phobius"/>
    </source>
</evidence>
<keyword evidence="4" id="KW-1185">Reference proteome</keyword>
<reference evidence="3 4" key="1">
    <citation type="submission" date="2019-03" db="EMBL/GenBank/DDBJ databases">
        <title>Genomic Encyclopedia of Type Strains, Phase IV (KMG-IV): sequencing the most valuable type-strain genomes for metagenomic binning, comparative biology and taxonomic classification.</title>
        <authorList>
            <person name="Goeker M."/>
        </authorList>
    </citation>
    <scope>NUCLEOTIDE SEQUENCE [LARGE SCALE GENOMIC DNA]</scope>
    <source>
        <strain evidence="3 4">DSM 18401</strain>
    </source>
</reference>
<evidence type="ECO:0000313" key="3">
    <source>
        <dbReference type="EMBL" id="TCN35681.1"/>
    </source>
</evidence>
<keyword evidence="2" id="KW-0472">Membrane</keyword>
<dbReference type="AlphaFoldDB" id="A0A4R2C644"/>
<sequence>MKHWRKTWYSLVGPLMIWVAFIIAAPFLSASAIISADILPPLGIVLVRTVCLFCVLVLAPLAPLAALAEIAPPFVTREEVRWRNRNSDTLFEIDVVWQDVPFLPPIFNRIRSTPTKHRRQEKTEGVAIVEARPSTS</sequence>
<feature type="transmembrane region" description="Helical" evidence="2">
    <location>
        <begin position="12"/>
        <end position="36"/>
    </location>
</feature>
<keyword evidence="2" id="KW-1133">Transmembrane helix</keyword>
<dbReference type="Proteomes" id="UP000295351">
    <property type="component" value="Unassembled WGS sequence"/>
</dbReference>
<evidence type="ECO:0000313" key="4">
    <source>
        <dbReference type="Proteomes" id="UP000295351"/>
    </source>
</evidence>
<name>A0A4R2C644_SHIGR</name>
<dbReference type="EMBL" id="SLVX01000026">
    <property type="protein sequence ID" value="TCN35681.1"/>
    <property type="molecule type" value="Genomic_DNA"/>
</dbReference>
<proteinExistence type="predicted"/>
<feature type="region of interest" description="Disordered" evidence="1">
    <location>
        <begin position="114"/>
        <end position="136"/>
    </location>
</feature>
<keyword evidence="2" id="KW-0812">Transmembrane</keyword>
<dbReference type="RefSeq" id="WP_133036458.1">
    <property type="nucleotide sequence ID" value="NZ_BAABEI010000001.1"/>
</dbReference>
<organism evidence="3 4">
    <name type="scientific">Shinella granuli</name>
    <dbReference type="NCBI Taxonomy" id="323621"/>
    <lineage>
        <taxon>Bacteria</taxon>
        <taxon>Pseudomonadati</taxon>
        <taxon>Pseudomonadota</taxon>
        <taxon>Alphaproteobacteria</taxon>
        <taxon>Hyphomicrobiales</taxon>
        <taxon>Rhizobiaceae</taxon>
        <taxon>Shinella</taxon>
    </lineage>
</organism>
<accession>A0A4R2C644</accession>
<comment type="caution">
    <text evidence="3">The sequence shown here is derived from an EMBL/GenBank/DDBJ whole genome shotgun (WGS) entry which is preliminary data.</text>
</comment>
<protein>
    <submittedName>
        <fullName evidence="3">Uncharacterized protein</fullName>
    </submittedName>
</protein>